<gene>
    <name evidence="1" type="ORF">GDO54_009860</name>
</gene>
<accession>A0AAV3ACT3</accession>
<proteinExistence type="predicted"/>
<dbReference type="AlphaFoldDB" id="A0AAV3ACT3"/>
<organism evidence="1 2">
    <name type="scientific">Pyxicephalus adspersus</name>
    <name type="common">African bullfrog</name>
    <dbReference type="NCBI Taxonomy" id="30357"/>
    <lineage>
        <taxon>Eukaryota</taxon>
        <taxon>Metazoa</taxon>
        <taxon>Chordata</taxon>
        <taxon>Craniata</taxon>
        <taxon>Vertebrata</taxon>
        <taxon>Euteleostomi</taxon>
        <taxon>Amphibia</taxon>
        <taxon>Batrachia</taxon>
        <taxon>Anura</taxon>
        <taxon>Neobatrachia</taxon>
        <taxon>Ranoidea</taxon>
        <taxon>Pyxicephalidae</taxon>
        <taxon>Pyxicephalinae</taxon>
        <taxon>Pyxicephalus</taxon>
    </lineage>
</organism>
<evidence type="ECO:0000313" key="1">
    <source>
        <dbReference type="EMBL" id="DBA25480.1"/>
    </source>
</evidence>
<comment type="caution">
    <text evidence="1">The sequence shown here is derived from an EMBL/GenBank/DDBJ whole genome shotgun (WGS) entry which is preliminary data.</text>
</comment>
<reference evidence="1" key="1">
    <citation type="thesis" date="2020" institute="ProQuest LLC" country="789 East Eisenhower Parkway, Ann Arbor, MI, USA">
        <title>Comparative Genomics and Chromosome Evolution.</title>
        <authorList>
            <person name="Mudd A.B."/>
        </authorList>
    </citation>
    <scope>NUCLEOTIDE SEQUENCE</scope>
    <source>
        <strain evidence="1">1538</strain>
        <tissue evidence="1">Blood</tissue>
    </source>
</reference>
<name>A0AAV3ACT3_PYXAD</name>
<dbReference type="Proteomes" id="UP001181693">
    <property type="component" value="Unassembled WGS sequence"/>
</dbReference>
<sequence>MIVYLLQSWRALFYMELNHPGSPMIVYLLQSWRALFYMELFKNLALGRTLLHKGTADVFSAISILNLPVHIVELSSRTCAAQRWVPGYLGIPTSHALVGRQ</sequence>
<protein>
    <submittedName>
        <fullName evidence="1">Uncharacterized protein</fullName>
    </submittedName>
</protein>
<evidence type="ECO:0000313" key="2">
    <source>
        <dbReference type="Proteomes" id="UP001181693"/>
    </source>
</evidence>
<dbReference type="EMBL" id="DYDO01000004">
    <property type="protein sequence ID" value="DBA25480.1"/>
    <property type="molecule type" value="Genomic_DNA"/>
</dbReference>
<keyword evidence="2" id="KW-1185">Reference proteome</keyword>